<keyword evidence="3" id="KW-0813">Transport</keyword>
<feature type="transmembrane region" description="Helical" evidence="8">
    <location>
        <begin position="12"/>
        <end position="36"/>
    </location>
</feature>
<dbReference type="Gene3D" id="1.10.3470.10">
    <property type="entry name" value="ABC transporter involved in vitamin B12 uptake, BtuC"/>
    <property type="match status" value="1"/>
</dbReference>
<reference evidence="9" key="1">
    <citation type="submission" date="2020-10" db="EMBL/GenBank/DDBJ databases">
        <authorList>
            <person name="Gilroy R."/>
        </authorList>
    </citation>
    <scope>NUCLEOTIDE SEQUENCE</scope>
    <source>
        <strain evidence="9">14508</strain>
    </source>
</reference>
<comment type="subcellular location">
    <subcellularLocation>
        <location evidence="1">Cell membrane</location>
        <topology evidence="1">Multi-pass membrane protein</topology>
    </subcellularLocation>
</comment>
<evidence type="ECO:0000256" key="2">
    <source>
        <dbReference type="ARBA" id="ARBA00007935"/>
    </source>
</evidence>
<dbReference type="PANTHER" id="PTHR30472">
    <property type="entry name" value="FERRIC ENTEROBACTIN TRANSPORT SYSTEM PERMEASE PROTEIN"/>
    <property type="match status" value="1"/>
</dbReference>
<feature type="transmembrane region" description="Helical" evidence="8">
    <location>
        <begin position="289"/>
        <end position="309"/>
    </location>
</feature>
<organism evidence="9 10">
    <name type="scientific">Candidatus Caccosoma faecigallinarum</name>
    <dbReference type="NCBI Taxonomy" id="2840720"/>
    <lineage>
        <taxon>Bacteria</taxon>
        <taxon>Bacillati</taxon>
        <taxon>Bacillota</taxon>
        <taxon>Bacillota incertae sedis</taxon>
        <taxon>Candidatus Caccosoma</taxon>
    </lineage>
</organism>
<dbReference type="InterPro" id="IPR037294">
    <property type="entry name" value="ABC_BtuC-like"/>
</dbReference>
<comment type="caution">
    <text evidence="9">The sequence shown here is derived from an EMBL/GenBank/DDBJ whole genome shotgun (WGS) entry which is preliminary data.</text>
</comment>
<keyword evidence="7 8" id="KW-0472">Membrane</keyword>
<dbReference type="PANTHER" id="PTHR30472:SF1">
    <property type="entry name" value="FE(3+) DICITRATE TRANSPORT SYSTEM PERMEASE PROTEIN FECC-RELATED"/>
    <property type="match status" value="1"/>
</dbReference>
<dbReference type="EMBL" id="DVKI01000159">
    <property type="protein sequence ID" value="HIT17733.1"/>
    <property type="molecule type" value="Genomic_DNA"/>
</dbReference>
<dbReference type="FunFam" id="1.10.3470.10:FF:000001">
    <property type="entry name" value="Vitamin B12 ABC transporter permease BtuC"/>
    <property type="match status" value="1"/>
</dbReference>
<dbReference type="GO" id="GO:0033214">
    <property type="term" value="P:siderophore-iron import into cell"/>
    <property type="evidence" value="ECO:0007669"/>
    <property type="project" value="TreeGrafter"/>
</dbReference>
<evidence type="ECO:0000256" key="7">
    <source>
        <dbReference type="ARBA" id="ARBA00023136"/>
    </source>
</evidence>
<reference evidence="9" key="2">
    <citation type="journal article" date="2021" name="PeerJ">
        <title>Extensive microbial diversity within the chicken gut microbiome revealed by metagenomics and culture.</title>
        <authorList>
            <person name="Gilroy R."/>
            <person name="Ravi A."/>
            <person name="Getino M."/>
            <person name="Pursley I."/>
            <person name="Horton D.L."/>
            <person name="Alikhan N.F."/>
            <person name="Baker D."/>
            <person name="Gharbi K."/>
            <person name="Hall N."/>
            <person name="Watson M."/>
            <person name="Adriaenssens E.M."/>
            <person name="Foster-Nyarko E."/>
            <person name="Jarju S."/>
            <person name="Secka A."/>
            <person name="Antonio M."/>
            <person name="Oren A."/>
            <person name="Chaudhuri R.R."/>
            <person name="La Ragione R."/>
            <person name="Hildebrand F."/>
            <person name="Pallen M.J."/>
        </authorList>
    </citation>
    <scope>NUCLEOTIDE SEQUENCE</scope>
    <source>
        <strain evidence="9">14508</strain>
    </source>
</reference>
<name>A0A9D1GAF1_9FIRM</name>
<feature type="transmembrane region" description="Helical" evidence="8">
    <location>
        <begin position="103"/>
        <end position="122"/>
    </location>
</feature>
<evidence type="ECO:0000256" key="4">
    <source>
        <dbReference type="ARBA" id="ARBA00022475"/>
    </source>
</evidence>
<dbReference type="Proteomes" id="UP000886893">
    <property type="component" value="Unassembled WGS sequence"/>
</dbReference>
<evidence type="ECO:0000256" key="3">
    <source>
        <dbReference type="ARBA" id="ARBA00022448"/>
    </source>
</evidence>
<accession>A0A9D1GAF1</accession>
<keyword evidence="5 8" id="KW-0812">Transmembrane</keyword>
<dbReference type="GO" id="GO:0005886">
    <property type="term" value="C:plasma membrane"/>
    <property type="evidence" value="ECO:0007669"/>
    <property type="project" value="UniProtKB-SubCell"/>
</dbReference>
<evidence type="ECO:0000313" key="10">
    <source>
        <dbReference type="Proteomes" id="UP000886893"/>
    </source>
</evidence>
<keyword evidence="4" id="KW-1003">Cell membrane</keyword>
<dbReference type="CDD" id="cd06550">
    <property type="entry name" value="TM_ABC_iron-siderophores_like"/>
    <property type="match status" value="1"/>
</dbReference>
<sequence>MKKTKEKVLQAPTRFIILLTTGLIALVIMIGLSLYFGAETSVTLKDVINGLFHFNENTENFNEIIVRNIRLPRLLADIMVGACLAIAGAVMQGTTKNPMADSGIMGISSGSVFGVVIIMTFLPNIDRLGRIGISCLGAAIVTFLIYAVAMMSKRGMTPDRMVLSGMAISTLFSSVTTALVLKEGTSAEMIKYMAGSSANTIWLDIQIAGPFFIMGTILAIVISRNLTILSLGEEASKGLGANTKLIKLCSTIVVLVLSAIAVVIIGPVSYIGLMIPHIVRYIVGSDYRFVIPGCAILGALFVTIVDFIARMVMPGIEFPIGLVITVIGVPFFIFVSRRQDSKEFSR</sequence>
<dbReference type="GO" id="GO:0022857">
    <property type="term" value="F:transmembrane transporter activity"/>
    <property type="evidence" value="ECO:0007669"/>
    <property type="project" value="InterPro"/>
</dbReference>
<keyword evidence="6 8" id="KW-1133">Transmembrane helix</keyword>
<protein>
    <submittedName>
        <fullName evidence="9">Iron ABC transporter permease</fullName>
    </submittedName>
</protein>
<evidence type="ECO:0000256" key="6">
    <source>
        <dbReference type="ARBA" id="ARBA00022989"/>
    </source>
</evidence>
<dbReference type="Pfam" id="PF01032">
    <property type="entry name" value="FecCD"/>
    <property type="match status" value="1"/>
</dbReference>
<evidence type="ECO:0000313" key="9">
    <source>
        <dbReference type="EMBL" id="HIT17733.1"/>
    </source>
</evidence>
<feature type="transmembrane region" description="Helical" evidence="8">
    <location>
        <begin position="128"/>
        <end position="149"/>
    </location>
</feature>
<comment type="similarity">
    <text evidence="2">Belongs to the binding-protein-dependent transport system permease family. FecCD subfamily.</text>
</comment>
<dbReference type="InterPro" id="IPR000522">
    <property type="entry name" value="ABC_transptr_permease_BtuC"/>
</dbReference>
<feature type="transmembrane region" description="Helical" evidence="8">
    <location>
        <begin position="74"/>
        <end position="91"/>
    </location>
</feature>
<feature type="transmembrane region" description="Helical" evidence="8">
    <location>
        <begin position="201"/>
        <end position="224"/>
    </location>
</feature>
<evidence type="ECO:0000256" key="5">
    <source>
        <dbReference type="ARBA" id="ARBA00022692"/>
    </source>
</evidence>
<feature type="transmembrane region" description="Helical" evidence="8">
    <location>
        <begin position="245"/>
        <end position="269"/>
    </location>
</feature>
<dbReference type="AlphaFoldDB" id="A0A9D1GAF1"/>
<gene>
    <name evidence="9" type="ORF">IAD04_05110</name>
</gene>
<dbReference type="SUPFAM" id="SSF81345">
    <property type="entry name" value="ABC transporter involved in vitamin B12 uptake, BtuC"/>
    <property type="match status" value="1"/>
</dbReference>
<feature type="transmembrane region" description="Helical" evidence="8">
    <location>
        <begin position="161"/>
        <end position="181"/>
    </location>
</feature>
<feature type="transmembrane region" description="Helical" evidence="8">
    <location>
        <begin position="316"/>
        <end position="336"/>
    </location>
</feature>
<evidence type="ECO:0000256" key="8">
    <source>
        <dbReference type="SAM" id="Phobius"/>
    </source>
</evidence>
<proteinExistence type="inferred from homology"/>
<evidence type="ECO:0000256" key="1">
    <source>
        <dbReference type="ARBA" id="ARBA00004651"/>
    </source>
</evidence>